<dbReference type="HOGENOM" id="CLU_044346_0_0_11"/>
<evidence type="ECO:0000313" key="3">
    <source>
        <dbReference type="Proteomes" id="UP000001549"/>
    </source>
</evidence>
<reference evidence="2 3" key="1">
    <citation type="submission" date="2011-05" db="EMBL/GenBank/DDBJ databases">
        <title>Complete sequence of chromosome of Frankia symbiont of Datisca glomerata.</title>
        <authorList>
            <consortium name="US DOE Joint Genome Institute"/>
            <person name="Lucas S."/>
            <person name="Han J."/>
            <person name="Lapidus A."/>
            <person name="Cheng J.-F."/>
            <person name="Goodwin L."/>
            <person name="Pitluck S."/>
            <person name="Peters L."/>
            <person name="Mikhailova N."/>
            <person name="Chertkov O."/>
            <person name="Teshima H."/>
            <person name="Han C."/>
            <person name="Tapia R."/>
            <person name="Land M."/>
            <person name="Hauser L."/>
            <person name="Kyrpides N."/>
            <person name="Ivanova N."/>
            <person name="Pagani I."/>
            <person name="Berry A."/>
            <person name="Pawlowski K."/>
            <person name="Persson T."/>
            <person name="Vanden Heuvel B."/>
            <person name="Benson D."/>
            <person name="Woyke T."/>
        </authorList>
    </citation>
    <scope>NUCLEOTIDE SEQUENCE [LARGE SCALE GENOMIC DNA]</scope>
    <source>
        <strain evidence="3">4085684</strain>
    </source>
</reference>
<name>F8B664_9ACTN</name>
<gene>
    <name evidence="2" type="ordered locus">FsymDg_3172</name>
</gene>
<evidence type="ECO:0000256" key="1">
    <source>
        <dbReference type="SAM" id="Coils"/>
    </source>
</evidence>
<accession>F8B664</accession>
<dbReference type="EMBL" id="CP002801">
    <property type="protein sequence ID" value="AEH10480.1"/>
    <property type="molecule type" value="Genomic_DNA"/>
</dbReference>
<dbReference type="eggNOG" id="COG3688">
    <property type="taxonomic scope" value="Bacteria"/>
</dbReference>
<keyword evidence="3" id="KW-1185">Reference proteome</keyword>
<evidence type="ECO:0008006" key="4">
    <source>
        <dbReference type="Google" id="ProtNLM"/>
    </source>
</evidence>
<dbReference type="PANTHER" id="PTHR34547:SF1">
    <property type="entry name" value="YACP-LIKE NYN DOMAIN PROTEIN"/>
    <property type="match status" value="1"/>
</dbReference>
<dbReference type="PANTHER" id="PTHR34547">
    <property type="entry name" value="YACP-LIKE NYN DOMAIN PROTEIN"/>
    <property type="match status" value="1"/>
</dbReference>
<dbReference type="KEGG" id="fsy:FsymDg_3172"/>
<protein>
    <recommendedName>
        <fullName evidence="4">RNA-binding protein</fullName>
    </recommendedName>
</protein>
<evidence type="ECO:0000313" key="2">
    <source>
        <dbReference type="EMBL" id="AEH10480.1"/>
    </source>
</evidence>
<dbReference type="RefSeq" id="WP_013874375.1">
    <property type="nucleotide sequence ID" value="NC_015656.1"/>
</dbReference>
<organism evidence="2 3">
    <name type="scientific">Candidatus Protofrankia datiscae</name>
    <dbReference type="NCBI Taxonomy" id="2716812"/>
    <lineage>
        <taxon>Bacteria</taxon>
        <taxon>Bacillati</taxon>
        <taxon>Actinomycetota</taxon>
        <taxon>Actinomycetes</taxon>
        <taxon>Frankiales</taxon>
        <taxon>Frankiaceae</taxon>
        <taxon>Protofrankia</taxon>
    </lineage>
</organism>
<dbReference type="STRING" id="656024.FsymDg_3172"/>
<proteinExistence type="predicted"/>
<dbReference type="InterPro" id="IPR010298">
    <property type="entry name" value="YacP-like"/>
</dbReference>
<feature type="coiled-coil region" evidence="1">
    <location>
        <begin position="128"/>
        <end position="226"/>
    </location>
</feature>
<keyword evidence="1" id="KW-0175">Coiled coil</keyword>
<sequence>MSEPLPSSVRAQIVAFAADTLADLPEQDVPATLVAVRRFIPSRRSRLGATPLAAAMANDAVFRGRVAERLRLALPELVASLESDEGPPEAAPPEEIAAVAYVLRLPGWERMVEAAAQEVAEAAASARAADATETVTRLREQLDALRQGAKVENDQLRERLAVARSEVEDARRRLRSSSDRLRRVENTANDAVEVAEKARDEAVAAARDAEAETRRLRQRVAELEAALTASRRGSREARSAEDVRLRVLLDTLMAAANGFRKELALPTAVLHPADIVSRGEDDAAPLDPFCGVSARGLAEDDPAVIDEVLAVPGVHLIVDGYNVTKRGYGSLTLQAQRARLLSGLGALAGRASESEITVVFDATAVTARPVGVAAPRGVRVLFSRSGQLADEEIVRLVRAEPVGRPVVVVTSDREVADTSRRSGARPIPSAALLARLDRS</sequence>
<dbReference type="AlphaFoldDB" id="F8B664"/>
<dbReference type="Pfam" id="PF05991">
    <property type="entry name" value="NYN_YacP"/>
    <property type="match status" value="1"/>
</dbReference>
<dbReference type="Proteomes" id="UP000001549">
    <property type="component" value="Chromosome"/>
</dbReference>